<dbReference type="Pfam" id="PF06486">
    <property type="entry name" value="DUF1093"/>
    <property type="match status" value="1"/>
</dbReference>
<dbReference type="Proteomes" id="UP001223586">
    <property type="component" value="Unassembled WGS sequence"/>
</dbReference>
<name>A0ABT9WQI6_9BACI</name>
<dbReference type="Gene3D" id="2.40.50.480">
    <property type="match status" value="1"/>
</dbReference>
<comment type="caution">
    <text evidence="1">The sequence shown here is derived from an EMBL/GenBank/DDBJ whole genome shotgun (WGS) entry which is preliminary data.</text>
</comment>
<keyword evidence="2" id="KW-1185">Reference proteome</keyword>
<dbReference type="RefSeq" id="WP_307227767.1">
    <property type="nucleotide sequence ID" value="NZ_JAUSTT010000006.1"/>
</dbReference>
<sequence>MRKKFIISIFVLLGLIFVGKLVYEVANPKTYYYGIIPNDAAPLEYGRVEYTVPTVDEHGNMRTETFSAIKKLKEGAIFKLTIRNNIVKSYDIIDEEQLSSSIKKHLKK</sequence>
<gene>
    <name evidence="1" type="ORF">J2S08_001275</name>
</gene>
<protein>
    <submittedName>
        <fullName evidence="1">Uncharacterized protein YxeA</fullName>
    </submittedName>
</protein>
<dbReference type="InterPro" id="IPR006542">
    <property type="entry name" value="DUF1093"/>
</dbReference>
<proteinExistence type="predicted"/>
<reference evidence="1 2" key="1">
    <citation type="submission" date="2023-07" db="EMBL/GenBank/DDBJ databases">
        <title>Genomic Encyclopedia of Type Strains, Phase IV (KMG-IV): sequencing the most valuable type-strain genomes for metagenomic binning, comparative biology and taxonomic classification.</title>
        <authorList>
            <person name="Goeker M."/>
        </authorList>
    </citation>
    <scope>NUCLEOTIDE SEQUENCE [LARGE SCALE GENOMIC DNA]</scope>
    <source>
        <strain evidence="1 2">DSM 23837</strain>
    </source>
</reference>
<accession>A0ABT9WQI6</accession>
<evidence type="ECO:0000313" key="1">
    <source>
        <dbReference type="EMBL" id="MDQ0175441.1"/>
    </source>
</evidence>
<dbReference type="EMBL" id="JAUSTT010000006">
    <property type="protein sequence ID" value="MDQ0175441.1"/>
    <property type="molecule type" value="Genomic_DNA"/>
</dbReference>
<dbReference type="SUPFAM" id="SSF159121">
    <property type="entry name" value="BC4932-like"/>
    <property type="match status" value="1"/>
</dbReference>
<organism evidence="1 2">
    <name type="scientific">Bacillus chungangensis</name>
    <dbReference type="NCBI Taxonomy" id="587633"/>
    <lineage>
        <taxon>Bacteria</taxon>
        <taxon>Bacillati</taxon>
        <taxon>Bacillota</taxon>
        <taxon>Bacilli</taxon>
        <taxon>Bacillales</taxon>
        <taxon>Bacillaceae</taxon>
        <taxon>Bacillus</taxon>
    </lineage>
</organism>
<dbReference type="InterPro" id="IPR036166">
    <property type="entry name" value="YxeA-like_sf"/>
</dbReference>
<evidence type="ECO:0000313" key="2">
    <source>
        <dbReference type="Proteomes" id="UP001223586"/>
    </source>
</evidence>